<dbReference type="EMBL" id="JAPVEA010000008">
    <property type="protein sequence ID" value="KAJ5439671.1"/>
    <property type="molecule type" value="Genomic_DNA"/>
</dbReference>
<reference evidence="2" key="1">
    <citation type="submission" date="2022-12" db="EMBL/GenBank/DDBJ databases">
        <authorList>
            <person name="Petersen C."/>
        </authorList>
    </citation>
    <scope>NUCLEOTIDE SEQUENCE</scope>
    <source>
        <strain evidence="2">IBT 16125</strain>
    </source>
</reference>
<protein>
    <submittedName>
        <fullName evidence="2">Uncharacterized protein</fullName>
    </submittedName>
</protein>
<keyword evidence="3" id="KW-1185">Reference proteome</keyword>
<accession>A0AAD6C1I1</accession>
<evidence type="ECO:0000256" key="1">
    <source>
        <dbReference type="SAM" id="MobiDB-lite"/>
    </source>
</evidence>
<dbReference type="RefSeq" id="XP_056762900.1">
    <property type="nucleotide sequence ID" value="XM_056914051.1"/>
</dbReference>
<feature type="region of interest" description="Disordered" evidence="1">
    <location>
        <begin position="52"/>
        <end position="76"/>
    </location>
</feature>
<dbReference type="Proteomes" id="UP001213681">
    <property type="component" value="Unassembled WGS sequence"/>
</dbReference>
<reference evidence="2" key="2">
    <citation type="journal article" date="2023" name="IMA Fungus">
        <title>Comparative genomic study of the Penicillium genus elucidates a diverse pangenome and 15 lateral gene transfer events.</title>
        <authorList>
            <person name="Petersen C."/>
            <person name="Sorensen T."/>
            <person name="Nielsen M.R."/>
            <person name="Sondergaard T.E."/>
            <person name="Sorensen J.L."/>
            <person name="Fitzpatrick D.A."/>
            <person name="Frisvad J.C."/>
            <person name="Nielsen K.L."/>
        </authorList>
    </citation>
    <scope>NUCLEOTIDE SEQUENCE</scope>
    <source>
        <strain evidence="2">IBT 16125</strain>
    </source>
</reference>
<gene>
    <name evidence="2" type="ORF">N7458_010669</name>
</gene>
<sequence>MGFQLDQVGTRSKTRRMRETAGQIMADHNKHLHHLPEFDPITRRIVLQFPASGVGGPETTRCVDPGEKDLGPLPGD</sequence>
<evidence type="ECO:0000313" key="2">
    <source>
        <dbReference type="EMBL" id="KAJ5439671.1"/>
    </source>
</evidence>
<dbReference type="GeneID" id="81604294"/>
<proteinExistence type="predicted"/>
<evidence type="ECO:0000313" key="3">
    <source>
        <dbReference type="Proteomes" id="UP001213681"/>
    </source>
</evidence>
<dbReference type="AlphaFoldDB" id="A0AAD6C1I1"/>
<comment type="caution">
    <text evidence="2">The sequence shown here is derived from an EMBL/GenBank/DDBJ whole genome shotgun (WGS) entry which is preliminary data.</text>
</comment>
<name>A0AAD6C1I1_9EURO</name>
<organism evidence="2 3">
    <name type="scientific">Penicillium daleae</name>
    <dbReference type="NCBI Taxonomy" id="63821"/>
    <lineage>
        <taxon>Eukaryota</taxon>
        <taxon>Fungi</taxon>
        <taxon>Dikarya</taxon>
        <taxon>Ascomycota</taxon>
        <taxon>Pezizomycotina</taxon>
        <taxon>Eurotiomycetes</taxon>
        <taxon>Eurotiomycetidae</taxon>
        <taxon>Eurotiales</taxon>
        <taxon>Aspergillaceae</taxon>
        <taxon>Penicillium</taxon>
    </lineage>
</organism>